<accession>A0A8S1XMK0</accession>
<name>A0A8S1XMK0_9CILI</name>
<evidence type="ECO:0000313" key="2">
    <source>
        <dbReference type="Proteomes" id="UP000689195"/>
    </source>
</evidence>
<evidence type="ECO:0000313" key="1">
    <source>
        <dbReference type="EMBL" id="CAD8202395.1"/>
    </source>
</evidence>
<proteinExistence type="predicted"/>
<dbReference type="AlphaFoldDB" id="A0A8S1XMK0"/>
<reference evidence="1" key="1">
    <citation type="submission" date="2021-01" db="EMBL/GenBank/DDBJ databases">
        <authorList>
            <consortium name="Genoscope - CEA"/>
            <person name="William W."/>
        </authorList>
    </citation>
    <scope>NUCLEOTIDE SEQUENCE</scope>
</reference>
<dbReference type="EMBL" id="CAJJDO010000131">
    <property type="protein sequence ID" value="CAD8202395.1"/>
    <property type="molecule type" value="Genomic_DNA"/>
</dbReference>
<comment type="caution">
    <text evidence="1">The sequence shown here is derived from an EMBL/GenBank/DDBJ whole genome shotgun (WGS) entry which is preliminary data.</text>
</comment>
<gene>
    <name evidence="1" type="ORF">PPENT_87.1.T1310016</name>
</gene>
<sequence>MQLYWNIILNLPKRVIKIAKRNSFRNQINPYGSQYNCLIKRIKLLCRSSVSHSLV</sequence>
<dbReference type="Proteomes" id="UP000689195">
    <property type="component" value="Unassembled WGS sequence"/>
</dbReference>
<organism evidence="1 2">
    <name type="scientific">Paramecium pentaurelia</name>
    <dbReference type="NCBI Taxonomy" id="43138"/>
    <lineage>
        <taxon>Eukaryota</taxon>
        <taxon>Sar</taxon>
        <taxon>Alveolata</taxon>
        <taxon>Ciliophora</taxon>
        <taxon>Intramacronucleata</taxon>
        <taxon>Oligohymenophorea</taxon>
        <taxon>Peniculida</taxon>
        <taxon>Parameciidae</taxon>
        <taxon>Paramecium</taxon>
    </lineage>
</organism>
<protein>
    <submittedName>
        <fullName evidence="1">Uncharacterized protein</fullName>
    </submittedName>
</protein>
<keyword evidence="2" id="KW-1185">Reference proteome</keyword>